<evidence type="ECO:0008006" key="4">
    <source>
        <dbReference type="Google" id="ProtNLM"/>
    </source>
</evidence>
<sequence>MNRLLSHHEGFSILEALVAIAVLAATLLPLYHMQSTLADAAYRAEGLRAAIEAESNALAYLQLLDPLEEPDGETEIGGWTLSWTSQLLANEENADGYMGGRLYSVWLYEVDATLSRGSRERELTVRRLVWRRTGNPLPF</sequence>
<dbReference type="EMBL" id="SRXV01000003">
    <property type="protein sequence ID" value="TGY92096.1"/>
    <property type="molecule type" value="Genomic_DNA"/>
</dbReference>
<organism evidence="2 3">
    <name type="scientific">Marinicauda pacifica</name>
    <dbReference type="NCBI Taxonomy" id="1133559"/>
    <lineage>
        <taxon>Bacteria</taxon>
        <taxon>Pseudomonadati</taxon>
        <taxon>Pseudomonadota</taxon>
        <taxon>Alphaproteobacteria</taxon>
        <taxon>Maricaulales</taxon>
        <taxon>Maricaulaceae</taxon>
        <taxon>Marinicauda</taxon>
    </lineage>
</organism>
<dbReference type="RefSeq" id="WP_158291282.1">
    <property type="nucleotide sequence ID" value="NZ_BMEI01000003.1"/>
</dbReference>
<evidence type="ECO:0000256" key="1">
    <source>
        <dbReference type="SAM" id="Phobius"/>
    </source>
</evidence>
<accession>A0A4S2H8J3</accession>
<gene>
    <name evidence="2" type="ORF">E5162_10535</name>
</gene>
<dbReference type="AlphaFoldDB" id="A0A4S2H8J3"/>
<comment type="caution">
    <text evidence="2">The sequence shown here is derived from an EMBL/GenBank/DDBJ whole genome shotgun (WGS) entry which is preliminary data.</text>
</comment>
<keyword evidence="1" id="KW-0472">Membrane</keyword>
<protein>
    <recommendedName>
        <fullName evidence="4">Prepilin-type N-terminal cleavage/methylation domain-containing protein</fullName>
    </recommendedName>
</protein>
<evidence type="ECO:0000313" key="3">
    <source>
        <dbReference type="Proteomes" id="UP000305451"/>
    </source>
</evidence>
<keyword evidence="1" id="KW-0812">Transmembrane</keyword>
<proteinExistence type="predicted"/>
<dbReference type="Proteomes" id="UP000305451">
    <property type="component" value="Unassembled WGS sequence"/>
</dbReference>
<keyword evidence="1" id="KW-1133">Transmembrane helix</keyword>
<feature type="transmembrane region" description="Helical" evidence="1">
    <location>
        <begin position="12"/>
        <end position="31"/>
    </location>
</feature>
<name>A0A4S2H8J3_9PROT</name>
<evidence type="ECO:0000313" key="2">
    <source>
        <dbReference type="EMBL" id="TGY92096.1"/>
    </source>
</evidence>
<keyword evidence="3" id="KW-1185">Reference proteome</keyword>
<reference evidence="2 3" key="1">
    <citation type="journal article" date="2013" name="Int. J. Syst. Evol. Microbiol.">
        <title>Marinicauda pacifica gen. nov., sp. nov., a prosthecate alphaproteobacterium of the family Hyphomonadaceae isolated from deep seawater.</title>
        <authorList>
            <person name="Zhang X.Y."/>
            <person name="Li G.W."/>
            <person name="Wang C.S."/>
            <person name="Zhang Y.J."/>
            <person name="Xu X.W."/>
            <person name="Li H."/>
            <person name="Liu A."/>
            <person name="Liu C."/>
            <person name="Xie B.B."/>
            <person name="Qin Q.L."/>
            <person name="Xu Z."/>
            <person name="Chen X.L."/>
            <person name="Zhou B.C."/>
            <person name="Zhang Y.Z."/>
        </authorList>
    </citation>
    <scope>NUCLEOTIDE SEQUENCE [LARGE SCALE GENOMIC DNA]</scope>
    <source>
        <strain evidence="2 3">P-1 km-3</strain>
    </source>
</reference>